<dbReference type="GO" id="GO:0006525">
    <property type="term" value="P:arginine metabolic process"/>
    <property type="evidence" value="ECO:0007669"/>
    <property type="project" value="TreeGrafter"/>
</dbReference>
<dbReference type="PANTHER" id="PTHR12737:SF9">
    <property type="entry name" value="DIMETHYLARGININASE"/>
    <property type="match status" value="1"/>
</dbReference>
<evidence type="ECO:0000313" key="5">
    <source>
        <dbReference type="EMBL" id="ODN69853.1"/>
    </source>
</evidence>
<dbReference type="InterPro" id="IPR033199">
    <property type="entry name" value="DDAH-like"/>
</dbReference>
<feature type="binding site" evidence="4">
    <location>
        <position position="136"/>
    </location>
    <ligand>
        <name>substrate</name>
    </ligand>
</feature>
<feature type="binding site" evidence="4">
    <location>
        <position position="23"/>
    </location>
    <ligand>
        <name>substrate</name>
    </ligand>
</feature>
<dbReference type="Pfam" id="PF02274">
    <property type="entry name" value="ADI"/>
    <property type="match status" value="1"/>
</dbReference>
<proteinExistence type="inferred from homology"/>
<dbReference type="EMBL" id="MCRJ01000071">
    <property type="protein sequence ID" value="ODN69853.1"/>
    <property type="molecule type" value="Genomic_DNA"/>
</dbReference>
<dbReference type="PATRIC" id="fig|1439726.3.peg.2995"/>
<dbReference type="GO" id="GO:0016403">
    <property type="term" value="F:dimethylargininase activity"/>
    <property type="evidence" value="ECO:0007669"/>
    <property type="project" value="UniProtKB-EC"/>
</dbReference>
<feature type="binding site" evidence="4">
    <location>
        <position position="90"/>
    </location>
    <ligand>
        <name>substrate</name>
    </ligand>
</feature>
<reference evidence="5 6" key="1">
    <citation type="submission" date="2016-07" db="EMBL/GenBank/DDBJ databases">
        <title>Draft Genome Sequence of Methylobrevis pamukkalensis PK2.</title>
        <authorList>
            <person name="Vasilenko O.V."/>
            <person name="Doronina N.V."/>
            <person name="Shmareva M.N."/>
            <person name="Tarlachkov S.V."/>
            <person name="Mustakhimov I."/>
            <person name="Trotsenko Y.A."/>
        </authorList>
    </citation>
    <scope>NUCLEOTIDE SEQUENCE [LARGE SCALE GENOMIC DNA]</scope>
    <source>
        <strain evidence="5 6">PK2</strain>
    </source>
</reference>
<comment type="caution">
    <text evidence="5">The sequence shown here is derived from an EMBL/GenBank/DDBJ whole genome shotgun (WGS) entry which is preliminary data.</text>
</comment>
<dbReference type="PANTHER" id="PTHR12737">
    <property type="entry name" value="DIMETHYLARGININE DIMETHYLAMINOHYDROLASE"/>
    <property type="match status" value="1"/>
</dbReference>
<gene>
    <name evidence="5" type="ORF">A6302_02840</name>
</gene>
<organism evidence="5 6">
    <name type="scientific">Methylobrevis pamukkalensis</name>
    <dbReference type="NCBI Taxonomy" id="1439726"/>
    <lineage>
        <taxon>Bacteria</taxon>
        <taxon>Pseudomonadati</taxon>
        <taxon>Pseudomonadota</taxon>
        <taxon>Alphaproteobacteria</taxon>
        <taxon>Hyphomicrobiales</taxon>
        <taxon>Pleomorphomonadaceae</taxon>
        <taxon>Methylobrevis</taxon>
    </lineage>
</organism>
<accession>A0A1E3H0K0</accession>
<dbReference type="GO" id="GO:0000052">
    <property type="term" value="P:citrulline metabolic process"/>
    <property type="evidence" value="ECO:0007669"/>
    <property type="project" value="TreeGrafter"/>
</dbReference>
<evidence type="ECO:0000313" key="6">
    <source>
        <dbReference type="Proteomes" id="UP000094622"/>
    </source>
</evidence>
<dbReference type="Gene3D" id="3.75.10.10">
    <property type="entry name" value="L-arginine/glycine Amidinotransferase, Chain A"/>
    <property type="match status" value="1"/>
</dbReference>
<dbReference type="SUPFAM" id="SSF55909">
    <property type="entry name" value="Pentein"/>
    <property type="match status" value="1"/>
</dbReference>
<feature type="binding site" evidence="4">
    <location>
        <position position="248"/>
    </location>
    <ligand>
        <name>substrate</name>
    </ligand>
</feature>
<feature type="active site" description="Proton donor" evidence="3">
    <location>
        <position position="167"/>
    </location>
</feature>
<dbReference type="RefSeq" id="WP_069307331.1">
    <property type="nucleotide sequence ID" value="NZ_MCRJ01000071.1"/>
</dbReference>
<dbReference type="OrthoDB" id="9790596at2"/>
<dbReference type="EC" id="3.5.3.18" evidence="5"/>
<feature type="binding site" evidence="4">
    <location>
        <position position="65"/>
    </location>
    <ligand>
        <name>substrate</name>
    </ligand>
</feature>
<dbReference type="GO" id="GO:0045429">
    <property type="term" value="P:positive regulation of nitric oxide biosynthetic process"/>
    <property type="evidence" value="ECO:0007669"/>
    <property type="project" value="TreeGrafter"/>
</dbReference>
<dbReference type="AlphaFoldDB" id="A0A1E3H0K0"/>
<feature type="active site" description="Nucleophile" evidence="3">
    <location>
        <position position="254"/>
    </location>
</feature>
<keyword evidence="2 5" id="KW-0378">Hydrolase</keyword>
<name>A0A1E3H0K0_9HYPH</name>
<dbReference type="Proteomes" id="UP000094622">
    <property type="component" value="Unassembled WGS sequence"/>
</dbReference>
<feature type="binding site" evidence="4">
    <location>
        <begin position="70"/>
        <end position="71"/>
    </location>
    <ligand>
        <name>substrate</name>
    </ligand>
</feature>
<evidence type="ECO:0000256" key="3">
    <source>
        <dbReference type="PIRSR" id="PIRSR633199-1"/>
    </source>
</evidence>
<evidence type="ECO:0000256" key="1">
    <source>
        <dbReference type="ARBA" id="ARBA00008532"/>
    </source>
</evidence>
<sequence>MAKVFEFDRALVRRPARTASMGLRAVDRGSPDVPGLEREHAAYVAALEAAGVAVEVLPPLEGFPDSLFIEDPALVFAEGAVVLRPGAPSRAGEAKALVPDLQARFGTVLTLPAPGMVDGGDVLVLPEVVVIGLSARTDTTGAADLVGCLERLGRRARVVRPPAGVLHLKTACTLLDETTLLATRPIADAHLLSGWAVLTVPEGEEPAANALRVNGHVLIPAGFPKTAAMLRAAGYEVVELPAEEVRKLDAGLTCLSLRWKTA</sequence>
<evidence type="ECO:0000256" key="2">
    <source>
        <dbReference type="ARBA" id="ARBA00022801"/>
    </source>
</evidence>
<evidence type="ECO:0000256" key="4">
    <source>
        <dbReference type="PIRSR" id="PIRSR633199-2"/>
    </source>
</evidence>
<dbReference type="GO" id="GO:0016597">
    <property type="term" value="F:amino acid binding"/>
    <property type="evidence" value="ECO:0007669"/>
    <property type="project" value="TreeGrafter"/>
</dbReference>
<protein>
    <submittedName>
        <fullName evidence="5">N(G),N(G)-dimethylarginine dimethylaminohydrolase</fullName>
        <ecNumber evidence="5">3.5.3.18</ecNumber>
    </submittedName>
</protein>
<comment type="similarity">
    <text evidence="1">Belongs to the DDAH family.</text>
</comment>
<keyword evidence="6" id="KW-1185">Reference proteome</keyword>